<organism evidence="7 8">
    <name type="scientific">Lottiidibacillus patelloidae</name>
    <dbReference type="NCBI Taxonomy" id="2670334"/>
    <lineage>
        <taxon>Bacteria</taxon>
        <taxon>Bacillati</taxon>
        <taxon>Bacillota</taxon>
        <taxon>Bacilli</taxon>
        <taxon>Bacillales</taxon>
        <taxon>Bacillaceae</taxon>
        <taxon>Lottiidibacillus</taxon>
    </lineage>
</organism>
<keyword evidence="4" id="KW-0418">Kinase</keyword>
<dbReference type="InterPro" id="IPR003018">
    <property type="entry name" value="GAF"/>
</dbReference>
<reference evidence="8" key="1">
    <citation type="submission" date="2017-08" db="EMBL/GenBank/DDBJ databases">
        <authorList>
            <person name="Huang Z."/>
        </authorList>
    </citation>
    <scope>NUCLEOTIDE SEQUENCE [LARGE SCALE GENOMIC DNA]</scope>
    <source>
        <strain evidence="8">SA5d-4</strain>
    </source>
</reference>
<proteinExistence type="predicted"/>
<dbReference type="InterPro" id="IPR029016">
    <property type="entry name" value="GAF-like_dom_sf"/>
</dbReference>
<dbReference type="InterPro" id="IPR003594">
    <property type="entry name" value="HATPase_dom"/>
</dbReference>
<keyword evidence="8" id="KW-1185">Reference proteome</keyword>
<dbReference type="SUPFAM" id="SSF55781">
    <property type="entry name" value="GAF domain-like"/>
    <property type="match status" value="1"/>
</dbReference>
<evidence type="ECO:0000256" key="3">
    <source>
        <dbReference type="ARBA" id="ARBA00022679"/>
    </source>
</evidence>
<gene>
    <name evidence="7" type="ORF">CIB95_08695</name>
</gene>
<dbReference type="AlphaFoldDB" id="A0A263BSZ2"/>
<dbReference type="EMBL" id="NPIA01000004">
    <property type="protein sequence ID" value="OZM56840.1"/>
    <property type="molecule type" value="Genomic_DNA"/>
</dbReference>
<dbReference type="SUPFAM" id="SSF55874">
    <property type="entry name" value="ATPase domain of HSP90 chaperone/DNA topoisomerase II/histidine kinase"/>
    <property type="match status" value="1"/>
</dbReference>
<reference evidence="7 8" key="2">
    <citation type="submission" date="2017-09" db="EMBL/GenBank/DDBJ databases">
        <title>Bacillus patelloidae sp. nov., isolated from the intestinal tract of a marine limpet.</title>
        <authorList>
            <person name="Liu R."/>
            <person name="Dong C."/>
            <person name="Shao Z."/>
        </authorList>
    </citation>
    <scope>NUCLEOTIDE SEQUENCE [LARGE SCALE GENOMIC DNA]</scope>
    <source>
        <strain evidence="7 8">SA5d-4</strain>
    </source>
</reference>
<evidence type="ECO:0000256" key="1">
    <source>
        <dbReference type="ARBA" id="ARBA00000085"/>
    </source>
</evidence>
<evidence type="ECO:0000313" key="7">
    <source>
        <dbReference type="EMBL" id="OZM56840.1"/>
    </source>
</evidence>
<dbReference type="InterPro" id="IPR036890">
    <property type="entry name" value="HATPase_C_sf"/>
</dbReference>
<comment type="catalytic activity">
    <reaction evidence="1">
        <text>ATP + protein L-histidine = ADP + protein N-phospho-L-histidine.</text>
        <dbReference type="EC" id="2.7.13.3"/>
    </reaction>
</comment>
<dbReference type="CDD" id="cd16917">
    <property type="entry name" value="HATPase_UhpB-NarQ-NarX-like"/>
    <property type="match status" value="1"/>
</dbReference>
<dbReference type="Gene3D" id="3.30.565.10">
    <property type="entry name" value="Histidine kinase-like ATPase, C-terminal domain"/>
    <property type="match status" value="1"/>
</dbReference>
<protein>
    <recommendedName>
        <fullName evidence="2">histidine kinase</fullName>
        <ecNumber evidence="2">2.7.13.3</ecNumber>
    </recommendedName>
</protein>
<dbReference type="Gene3D" id="3.30.450.40">
    <property type="match status" value="1"/>
</dbReference>
<dbReference type="InterPro" id="IPR050482">
    <property type="entry name" value="Sensor_HK_TwoCompSys"/>
</dbReference>
<dbReference type="PANTHER" id="PTHR24421">
    <property type="entry name" value="NITRATE/NITRITE SENSOR PROTEIN NARX-RELATED"/>
    <property type="match status" value="1"/>
</dbReference>
<comment type="caution">
    <text evidence="7">The sequence shown here is derived from an EMBL/GenBank/DDBJ whole genome shotgun (WGS) entry which is preliminary data.</text>
</comment>
<keyword evidence="5" id="KW-0902">Two-component regulatory system</keyword>
<dbReference type="Pfam" id="PF13185">
    <property type="entry name" value="GAF_2"/>
    <property type="match status" value="1"/>
</dbReference>
<dbReference type="InterPro" id="IPR011712">
    <property type="entry name" value="Sig_transdc_His_kin_sub3_dim/P"/>
</dbReference>
<accession>A0A263BSZ2</accession>
<dbReference type="Pfam" id="PF07730">
    <property type="entry name" value="HisKA_3"/>
    <property type="match status" value="1"/>
</dbReference>
<dbReference type="SMART" id="SM00065">
    <property type="entry name" value="GAF"/>
    <property type="match status" value="1"/>
</dbReference>
<feature type="domain" description="GAF" evidence="6">
    <location>
        <begin position="42"/>
        <end position="193"/>
    </location>
</feature>
<evidence type="ECO:0000313" key="8">
    <source>
        <dbReference type="Proteomes" id="UP000217083"/>
    </source>
</evidence>
<dbReference type="Pfam" id="PF02518">
    <property type="entry name" value="HATPase_c"/>
    <property type="match status" value="1"/>
</dbReference>
<evidence type="ECO:0000256" key="5">
    <source>
        <dbReference type="ARBA" id="ARBA00023012"/>
    </source>
</evidence>
<dbReference type="GO" id="GO:0000155">
    <property type="term" value="F:phosphorelay sensor kinase activity"/>
    <property type="evidence" value="ECO:0007669"/>
    <property type="project" value="InterPro"/>
</dbReference>
<dbReference type="GO" id="GO:0016020">
    <property type="term" value="C:membrane"/>
    <property type="evidence" value="ECO:0007669"/>
    <property type="project" value="InterPro"/>
</dbReference>
<evidence type="ECO:0000259" key="6">
    <source>
        <dbReference type="SMART" id="SM00065"/>
    </source>
</evidence>
<dbReference type="Gene3D" id="1.20.5.1930">
    <property type="match status" value="1"/>
</dbReference>
<evidence type="ECO:0000256" key="2">
    <source>
        <dbReference type="ARBA" id="ARBA00012438"/>
    </source>
</evidence>
<sequence length="503" mass="56498">MAKGKLSIIKKRESGGYPLNEKRIQELKTLKVIAETLNQATDLQDMLQSVLEELLKVTGLTTGWVFLIEENRTFTLEADSNLPPALLWQEKRPMCEGGCWCVNRFSDGRLQEAVNIIECKRIEDAIENKWGATEGITHHATVPLQAGTEKFGLLNVAAPNKKHFSDEELALLQSVSFQIGTAIKRMKLYQSRKKRIDMLQKLGEFNAKLNVERHEEQLQQKAVKMIANTFQWAQVSLTINGEKDETVTLRDIEDAKEIKMKIKTGNTEGKLIVSNETFDDIDKDVITQLIDHIGITFENVRLDQRGREITLIQERNRLARDLHDSVNQLMFSLMLTVRGTKEMTNDPELLESLNYMQELSQEALKEMRALIWQLKPEGLEDGVVAALMSYGKILGLTIDVDVEGVSDLPSTIEECLWRIGQEAFNNIKKYAGTKQAIVSLHVSKTNVVLTVADKGTGFEIMAGEAMPSFGLRSMKERAELLGGTVEVISEKGKGTKIIASIPL</sequence>
<keyword evidence="3" id="KW-0808">Transferase</keyword>
<name>A0A263BSZ2_9BACI</name>
<evidence type="ECO:0000256" key="4">
    <source>
        <dbReference type="ARBA" id="ARBA00022777"/>
    </source>
</evidence>
<dbReference type="GO" id="GO:0046983">
    <property type="term" value="F:protein dimerization activity"/>
    <property type="evidence" value="ECO:0007669"/>
    <property type="project" value="InterPro"/>
</dbReference>
<dbReference type="Proteomes" id="UP000217083">
    <property type="component" value="Unassembled WGS sequence"/>
</dbReference>
<dbReference type="PANTHER" id="PTHR24421:SF40">
    <property type="entry name" value="SENSOR HISTIDINE KINASE YHCY"/>
    <property type="match status" value="1"/>
</dbReference>
<dbReference type="EC" id="2.7.13.3" evidence="2"/>